<keyword evidence="1" id="KW-0802">TPR repeat</keyword>
<evidence type="ECO:0000313" key="2">
    <source>
        <dbReference type="EMBL" id="SCM13521.1"/>
    </source>
</evidence>
<sequence>MITDSEAPTYNFNSDDEAPCEYLNDVYAISEDTFSIKIIKQIGYGYYNPTNGHKVKLIYYELGSEDTITAADVYLGKNDQIPYVCEIALKCMKPNEVCIVQAPKIFKKIFRNSEQIPKYDKKETFRVAFKKGLQFKKKCVEKYSAIPMINQLKRIKLSSNDVKLLLRKHQIYSNNNNENKNTVKIDSDFTPETINHIVNTNPESSQNENTQYLKLDDINNLKYKFLNEDDICTFVIYLKDFCRVDTLNDDKTITKEVIKEGKGVISPKKNDYIDFFIQEKSNKEYIHMIFDLNNLRYRGLFKVLQNMKKGEISKITLKGIECFHINYSKENIYTNKGSEEKKIDPYNNHKSLVNNVDRSICRNNHGNNSTCDGNWDNTNNIETSENNISIINEGNNINNEITKSEKELIVELVCFKRSKTVNIKSIINMNRTEKFFFYLYEDNRKYYNKPIIDANCELIIHMSISKNINKEKRGKLFLPIKFYSSNNSYIKKSKAYFLFSYGSCFTSPIWFYESFKGMKEGDELIIPISKNKNICSEDYFIYHLLYDDIFLKDPSLTPIQKFASVGVTKEIKNRRNNERNEGLVKERESIVSSQIQIEGTNTSAKKIKNIESSAKNNNLRNKTINHEKKFLKWLISNRNLGKGFFLIDGLKKRTVNRFCKSFFSLQNHFIEKLNYIENINRLPFYLRSFKKVKRNILSKKIVNIQKKKKIKPIQLINTINRHQCDTYNSSEQIRENIKDEKRKTKFSFIMNSLKNVYFDKNFYEKDAILKIKIVKILCKKKDSWNMNIKEQVEDLKIYNRIGNDFMKINLYYAASIYYKKGFDILRFSKIYNLIFEEKKIDILHSQKDEQMREFTIYMEKILTNLSNCLYKLNHYNESINFADKALIINPQNVKPIYWKNMSYLQLNKHNEILQNLNNPFCLNNTSLLKLYNTARMIKKTHDTKFNSLFYGMYSQK</sequence>
<dbReference type="PANTHER" id="PTHR46512:SF1">
    <property type="entry name" value="PEPTIDYLPROLYL ISOMERASE"/>
    <property type="match status" value="1"/>
</dbReference>
<dbReference type="GO" id="GO:0005829">
    <property type="term" value="C:cytosol"/>
    <property type="evidence" value="ECO:0007669"/>
    <property type="project" value="TreeGrafter"/>
</dbReference>
<dbReference type="GO" id="GO:0016020">
    <property type="term" value="C:membrane"/>
    <property type="evidence" value="ECO:0007669"/>
    <property type="project" value="TreeGrafter"/>
</dbReference>
<evidence type="ECO:0000313" key="3">
    <source>
        <dbReference type="Proteomes" id="UP000195879"/>
    </source>
</evidence>
<dbReference type="InterPro" id="IPR050754">
    <property type="entry name" value="FKBP4/5/8-like"/>
</dbReference>
<dbReference type="AlphaFoldDB" id="A0A1D3LN22"/>
<dbReference type="PROSITE" id="PS50005">
    <property type="entry name" value="TPR"/>
    <property type="match status" value="1"/>
</dbReference>
<dbReference type="GO" id="GO:0012505">
    <property type="term" value="C:endomembrane system"/>
    <property type="evidence" value="ECO:0007669"/>
    <property type="project" value="TreeGrafter"/>
</dbReference>
<organism evidence="2 3">
    <name type="scientific">Plasmodium chabaudi adami</name>
    <dbReference type="NCBI Taxonomy" id="5826"/>
    <lineage>
        <taxon>Eukaryota</taxon>
        <taxon>Sar</taxon>
        <taxon>Alveolata</taxon>
        <taxon>Apicomplexa</taxon>
        <taxon>Aconoidasida</taxon>
        <taxon>Haemosporida</taxon>
        <taxon>Plasmodiidae</taxon>
        <taxon>Plasmodium</taxon>
        <taxon>Plasmodium (Vinckeia)</taxon>
    </lineage>
</organism>
<gene>
    <name evidence="2" type="ORF">PCHDK_000430500</name>
</gene>
<proteinExistence type="predicted"/>
<dbReference type="SUPFAM" id="SSF48452">
    <property type="entry name" value="TPR-like"/>
    <property type="match status" value="1"/>
</dbReference>
<evidence type="ECO:0000256" key="1">
    <source>
        <dbReference type="PROSITE-ProRule" id="PRU00339"/>
    </source>
</evidence>
<dbReference type="GO" id="GO:0044183">
    <property type="term" value="F:protein folding chaperone"/>
    <property type="evidence" value="ECO:0007669"/>
    <property type="project" value="TreeGrafter"/>
</dbReference>
<dbReference type="OrthoDB" id="392073at2759"/>
<dbReference type="Proteomes" id="UP000195879">
    <property type="component" value="Chromosome 13"/>
</dbReference>
<accession>A0A1D3LN22</accession>
<dbReference type="SMART" id="SM00028">
    <property type="entry name" value="TPR"/>
    <property type="match status" value="2"/>
</dbReference>
<dbReference type="Gene3D" id="1.25.40.10">
    <property type="entry name" value="Tetratricopeptide repeat domain"/>
    <property type="match status" value="1"/>
</dbReference>
<dbReference type="SUPFAM" id="SSF54534">
    <property type="entry name" value="FKBP-like"/>
    <property type="match status" value="1"/>
</dbReference>
<dbReference type="InterPro" id="IPR011990">
    <property type="entry name" value="TPR-like_helical_dom_sf"/>
</dbReference>
<dbReference type="InterPro" id="IPR019734">
    <property type="entry name" value="TPR_rpt"/>
</dbReference>
<name>A0A1D3LN22_PLACE</name>
<dbReference type="PANTHER" id="PTHR46512">
    <property type="entry name" value="PEPTIDYLPROLYL ISOMERASE"/>
    <property type="match status" value="1"/>
</dbReference>
<protein>
    <submittedName>
        <fullName evidence="2">Uncharacterized protein</fullName>
    </submittedName>
</protein>
<dbReference type="EMBL" id="LT608207">
    <property type="protein sequence ID" value="SCM13521.1"/>
    <property type="molecule type" value="Genomic_DNA"/>
</dbReference>
<reference evidence="2 3" key="1">
    <citation type="submission" date="2016-08" db="EMBL/GenBank/DDBJ databases">
        <authorList>
            <consortium name="Pathogen Informatics"/>
        </authorList>
    </citation>
    <scope>NUCLEOTIDE SEQUENCE [LARGE SCALE GENOMIC DNA]</scope>
    <source>
        <strain evidence="2 3">DK</strain>
    </source>
</reference>
<dbReference type="GO" id="GO:0005740">
    <property type="term" value="C:mitochondrial envelope"/>
    <property type="evidence" value="ECO:0007669"/>
    <property type="project" value="TreeGrafter"/>
</dbReference>
<feature type="repeat" description="TPR" evidence="1">
    <location>
        <begin position="859"/>
        <end position="892"/>
    </location>
</feature>